<evidence type="ECO:0000256" key="1">
    <source>
        <dbReference type="PROSITE-ProRule" id="PRU00339"/>
    </source>
</evidence>
<dbReference type="EMBL" id="MKEK01000001">
    <property type="protein sequence ID" value="OEY70939.1"/>
    <property type="molecule type" value="Genomic_DNA"/>
</dbReference>
<dbReference type="Pfam" id="PF01476">
    <property type="entry name" value="LysM"/>
    <property type="match status" value="2"/>
</dbReference>
<proteinExistence type="predicted"/>
<feature type="repeat" description="TPR" evidence="1">
    <location>
        <begin position="63"/>
        <end position="96"/>
    </location>
</feature>
<dbReference type="InterPro" id="IPR011990">
    <property type="entry name" value="TPR-like_helical_dom_sf"/>
</dbReference>
<dbReference type="SUPFAM" id="SSF54106">
    <property type="entry name" value="LysM domain"/>
    <property type="match status" value="2"/>
</dbReference>
<keyword evidence="5" id="KW-1185">Reference proteome</keyword>
<feature type="repeat" description="TPR" evidence="1">
    <location>
        <begin position="29"/>
        <end position="62"/>
    </location>
</feature>
<dbReference type="CDD" id="cd00118">
    <property type="entry name" value="LysM"/>
    <property type="match status" value="2"/>
</dbReference>
<organism evidence="4 5">
    <name type="scientific">Rheinheimera salexigens</name>
    <dbReference type="NCBI Taxonomy" id="1628148"/>
    <lineage>
        <taxon>Bacteria</taxon>
        <taxon>Pseudomonadati</taxon>
        <taxon>Pseudomonadota</taxon>
        <taxon>Gammaproteobacteria</taxon>
        <taxon>Chromatiales</taxon>
        <taxon>Chromatiaceae</taxon>
        <taxon>Rheinheimera</taxon>
    </lineage>
</organism>
<evidence type="ECO:0000259" key="3">
    <source>
        <dbReference type="PROSITE" id="PS51782"/>
    </source>
</evidence>
<dbReference type="Pfam" id="PF13431">
    <property type="entry name" value="TPR_17"/>
    <property type="match status" value="1"/>
</dbReference>
<evidence type="ECO:0000256" key="2">
    <source>
        <dbReference type="SAM" id="MobiDB-lite"/>
    </source>
</evidence>
<keyword evidence="1" id="KW-0802">TPR repeat</keyword>
<feature type="compositionally biased region" description="Low complexity" evidence="2">
    <location>
        <begin position="351"/>
        <end position="381"/>
    </location>
</feature>
<dbReference type="InterPro" id="IPR018392">
    <property type="entry name" value="LysM"/>
</dbReference>
<dbReference type="PROSITE" id="PS51782">
    <property type="entry name" value="LYSM"/>
    <property type="match status" value="2"/>
</dbReference>
<evidence type="ECO:0000313" key="5">
    <source>
        <dbReference type="Proteomes" id="UP000242258"/>
    </source>
</evidence>
<dbReference type="SMART" id="SM00028">
    <property type="entry name" value="TPR"/>
    <property type="match status" value="4"/>
</dbReference>
<dbReference type="PROSITE" id="PS50005">
    <property type="entry name" value="TPR"/>
    <property type="match status" value="2"/>
</dbReference>
<dbReference type="Gene3D" id="1.25.40.10">
    <property type="entry name" value="Tetratricopeptide repeat domain"/>
    <property type="match status" value="1"/>
</dbReference>
<dbReference type="AlphaFoldDB" id="A0A1E7Q9T2"/>
<dbReference type="PANTHER" id="PTHR33734">
    <property type="entry name" value="LYSM DOMAIN-CONTAINING GPI-ANCHORED PROTEIN 2"/>
    <property type="match status" value="1"/>
</dbReference>
<sequence length="689" mass="75002">MLAGCVSEQTYVGSEKPVASRTFDNIEAARTRISLGLNYLRRGDNSEAKYNLERARSFAPNSAEVYSALAYYYENVSEIDQAEEHYLIAIDKDPNYADAYNNYGAFLCQLHKYEESERLLLKAISRPGYIRVAESYENLALCQLQQNNFRKTKTYLESSINHSSTRISSLVLASGLSYAMGEMAEAKNRLARIQRLGRVTARTVLLSYLIADKSGDTSTKDNAEQLLLTLYMGSAETTLLLQDKLALSEFELLRERYKETLMSNIVIPTETTSNKVIPQPVANPKLKIVRRKNSSTDQAESADVIALSPQLASVQNSQTDAAVVTIATPAATLPGLKNATSAIANSLELGSSVTSSSVPRNSVANSSETNSAVNSNVATSSKAEAEVAITKPEASPVNEMTVITSQQLAALKAKQAAELGQPLDVKPKSAQTETAPIATAKVANQPAIVTKPEQLTTTDAAKQKAVSSITLAAKPVAALPSETLHLEPETNQNTPLEATVASLKFAPELASQLTSEHAAEPALETIAVAAITDVEPTATELTDIEPAESNAKNVTAEDKEFSYHLVQADDSLYAISVKYNIRLQRLMEWNQLTPESAILTGQKIWLQQVPEQQVMSSVKNNANLPIASRIQVTTTEPYHQVAAGETMFAISYRYNIKLDKFMAWNNLTDQSKLYIGQQLLVVDPALIAP</sequence>
<dbReference type="NCBIfam" id="TIGR02521">
    <property type="entry name" value="type_IV_pilW"/>
    <property type="match status" value="1"/>
</dbReference>
<feature type="domain" description="LysM" evidence="3">
    <location>
        <begin position="637"/>
        <end position="681"/>
    </location>
</feature>
<dbReference type="PANTHER" id="PTHR33734:SF22">
    <property type="entry name" value="MEMBRANE-BOUND LYTIC MUREIN TRANSGLYCOSYLASE D"/>
    <property type="match status" value="1"/>
</dbReference>
<dbReference type="SMART" id="SM00257">
    <property type="entry name" value="LysM"/>
    <property type="match status" value="2"/>
</dbReference>
<dbReference type="InterPro" id="IPR013360">
    <property type="entry name" value="Pilus_4_PilW"/>
</dbReference>
<dbReference type="InterPro" id="IPR036779">
    <property type="entry name" value="LysM_dom_sf"/>
</dbReference>
<feature type="region of interest" description="Disordered" evidence="2">
    <location>
        <begin position="350"/>
        <end position="383"/>
    </location>
</feature>
<name>A0A1E7Q9T2_9GAMM</name>
<protein>
    <submittedName>
        <fullName evidence="4">Type IV pilus biogenesis/stability protein PilW</fullName>
    </submittedName>
</protein>
<accession>A0A1E7Q9T2</accession>
<gene>
    <name evidence="4" type="ORF">BI198_04185</name>
</gene>
<comment type="caution">
    <text evidence="4">The sequence shown here is derived from an EMBL/GenBank/DDBJ whole genome shotgun (WGS) entry which is preliminary data.</text>
</comment>
<dbReference type="InterPro" id="IPR019734">
    <property type="entry name" value="TPR_rpt"/>
</dbReference>
<dbReference type="OrthoDB" id="9814042at2"/>
<dbReference type="Gene3D" id="3.10.350.10">
    <property type="entry name" value="LysM domain"/>
    <property type="match status" value="2"/>
</dbReference>
<dbReference type="STRING" id="1628148.BI198_04185"/>
<evidence type="ECO:0000313" key="4">
    <source>
        <dbReference type="EMBL" id="OEY70939.1"/>
    </source>
</evidence>
<dbReference type="Proteomes" id="UP000242258">
    <property type="component" value="Unassembled WGS sequence"/>
</dbReference>
<reference evidence="5" key="1">
    <citation type="submission" date="2016-09" db="EMBL/GenBank/DDBJ databases">
        <authorList>
            <person name="Wan X."/>
            <person name="Hou S."/>
        </authorList>
    </citation>
    <scope>NUCLEOTIDE SEQUENCE [LARGE SCALE GENOMIC DNA]</scope>
    <source>
        <strain evidence="5">KH87</strain>
    </source>
</reference>
<feature type="domain" description="LysM" evidence="3">
    <location>
        <begin position="562"/>
        <end position="606"/>
    </location>
</feature>
<dbReference type="SUPFAM" id="SSF48452">
    <property type="entry name" value="TPR-like"/>
    <property type="match status" value="1"/>
</dbReference>